<accession>A0A378QFJ6</accession>
<dbReference type="GeneID" id="302269541"/>
<dbReference type="GO" id="GO:0016740">
    <property type="term" value="F:transferase activity"/>
    <property type="evidence" value="ECO:0007669"/>
    <property type="project" value="UniProtKB-KW"/>
</dbReference>
<name>A0A378QFJ6_MORLA</name>
<dbReference type="EC" id="2.-.-.-" evidence="2"/>
<feature type="domain" description="Glycosyl transferase family 25" evidence="1">
    <location>
        <begin position="2"/>
        <end position="178"/>
    </location>
</feature>
<dbReference type="InterPro" id="IPR002654">
    <property type="entry name" value="Glyco_trans_25"/>
</dbReference>
<sequence>MKNYVISLTTATNRREHIKAEFGKQNIHFEFFDAITPDSIERISTQLNIPLINNQRLSLGEKACFLSHVCLWQKMIDDDLKYIAIFEDDVYLGENADLFLNHDDWLQNIKADIIKLETWQELVHLHQHSINIHYRQFKQLKSTHVGAAAYIINQYSAKQAIEHLKCLPTDYLYAIDHVIFGALLDLLAIYQIYPALAIQADRQNQDYLVSQLEEERKNNTFIYQAQDGFLIRVKKLYQRFYRSIGKRTFYETVPFQ</sequence>
<dbReference type="AlphaFoldDB" id="A0A378QFJ6"/>
<protein>
    <submittedName>
        <fullName evidence="2">Lipooligosaccharide biosynthesis protein lex-1</fullName>
        <ecNumber evidence="2">2.-.-.-</ecNumber>
    </submittedName>
</protein>
<dbReference type="CDD" id="cd06532">
    <property type="entry name" value="Glyco_transf_25"/>
    <property type="match status" value="1"/>
</dbReference>
<dbReference type="Pfam" id="PF01755">
    <property type="entry name" value="Glyco_transf_25"/>
    <property type="match status" value="1"/>
</dbReference>
<reference evidence="2 3" key="1">
    <citation type="submission" date="2018-06" db="EMBL/GenBank/DDBJ databases">
        <authorList>
            <consortium name="Pathogen Informatics"/>
            <person name="Doyle S."/>
        </authorList>
    </citation>
    <scope>NUCLEOTIDE SEQUENCE [LARGE SCALE GENOMIC DNA]</scope>
    <source>
        <strain evidence="2 3">NCTC7911</strain>
    </source>
</reference>
<dbReference type="EMBL" id="UGQC01000001">
    <property type="protein sequence ID" value="STY99528.1"/>
    <property type="molecule type" value="Genomic_DNA"/>
</dbReference>
<evidence type="ECO:0000259" key="1">
    <source>
        <dbReference type="Pfam" id="PF01755"/>
    </source>
</evidence>
<proteinExistence type="predicted"/>
<organism evidence="2 3">
    <name type="scientific">Moraxella lacunata</name>
    <dbReference type="NCBI Taxonomy" id="477"/>
    <lineage>
        <taxon>Bacteria</taxon>
        <taxon>Pseudomonadati</taxon>
        <taxon>Pseudomonadota</taxon>
        <taxon>Gammaproteobacteria</taxon>
        <taxon>Moraxellales</taxon>
        <taxon>Moraxellaceae</taxon>
        <taxon>Moraxella</taxon>
    </lineage>
</organism>
<evidence type="ECO:0000313" key="2">
    <source>
        <dbReference type="EMBL" id="STY99528.1"/>
    </source>
</evidence>
<evidence type="ECO:0000313" key="3">
    <source>
        <dbReference type="Proteomes" id="UP000254107"/>
    </source>
</evidence>
<keyword evidence="2" id="KW-0808">Transferase</keyword>
<gene>
    <name evidence="2" type="primary">lex1_2</name>
    <name evidence="2" type="ORF">NCTC7911_00904</name>
</gene>
<dbReference type="RefSeq" id="WP_115247388.1">
    <property type="nucleotide sequence ID" value="NZ_UGQC01000001.1"/>
</dbReference>
<dbReference type="Proteomes" id="UP000254107">
    <property type="component" value="Unassembled WGS sequence"/>
</dbReference>
<keyword evidence="3" id="KW-1185">Reference proteome</keyword>